<name>M5U3J2_9BACT</name>
<dbReference type="RefSeq" id="WP_008678349.1">
    <property type="nucleotide sequence ID" value="NZ_ANOH01000178.1"/>
</dbReference>
<dbReference type="EMBL" id="ANOH01000178">
    <property type="protein sequence ID" value="EMI56025.1"/>
    <property type="molecule type" value="Genomic_DNA"/>
</dbReference>
<proteinExistence type="predicted"/>
<organism evidence="1 2">
    <name type="scientific">Rhodopirellula sallentina SM41</name>
    <dbReference type="NCBI Taxonomy" id="1263870"/>
    <lineage>
        <taxon>Bacteria</taxon>
        <taxon>Pseudomonadati</taxon>
        <taxon>Planctomycetota</taxon>
        <taxon>Planctomycetia</taxon>
        <taxon>Pirellulales</taxon>
        <taxon>Pirellulaceae</taxon>
        <taxon>Rhodopirellula</taxon>
    </lineage>
</organism>
<dbReference type="AlphaFoldDB" id="M5U3J2"/>
<comment type="caution">
    <text evidence="1">The sequence shown here is derived from an EMBL/GenBank/DDBJ whole genome shotgun (WGS) entry which is preliminary data.</text>
</comment>
<dbReference type="Proteomes" id="UP000011885">
    <property type="component" value="Unassembled WGS sequence"/>
</dbReference>
<gene>
    <name evidence="1" type="ORF">RSSM_02523</name>
</gene>
<keyword evidence="2" id="KW-1185">Reference proteome</keyword>
<protein>
    <submittedName>
        <fullName evidence="1">Uncharacterized protein</fullName>
    </submittedName>
</protein>
<sequence>MEALAKGNNYAACWGFSDMLSWEQREIRGAFGTYYVDQDLIITTVGGSTTAGDRFVNRNGMKARDIWMD</sequence>
<dbReference type="PATRIC" id="fig|1263870.3.peg.2683"/>
<evidence type="ECO:0000313" key="2">
    <source>
        <dbReference type="Proteomes" id="UP000011885"/>
    </source>
</evidence>
<evidence type="ECO:0000313" key="1">
    <source>
        <dbReference type="EMBL" id="EMI56025.1"/>
    </source>
</evidence>
<reference evidence="1 2" key="1">
    <citation type="journal article" date="2013" name="Mar. Genomics">
        <title>Expression of sulfatases in Rhodopirellula baltica and the diversity of sulfatases in the genus Rhodopirellula.</title>
        <authorList>
            <person name="Wegner C.E."/>
            <person name="Richter-Heitmann T."/>
            <person name="Klindworth A."/>
            <person name="Klockow C."/>
            <person name="Richter M."/>
            <person name="Achstetter T."/>
            <person name="Glockner F.O."/>
            <person name="Harder J."/>
        </authorList>
    </citation>
    <scope>NUCLEOTIDE SEQUENCE [LARGE SCALE GENOMIC DNA]</scope>
    <source>
        <strain evidence="1 2">SM41</strain>
    </source>
</reference>
<accession>M5U3J2</accession>